<name>A0A840ADB9_9PROT</name>
<dbReference type="Pfam" id="PF01522">
    <property type="entry name" value="Polysacc_deac_1"/>
    <property type="match status" value="1"/>
</dbReference>
<comment type="caution">
    <text evidence="7">The sequence shown here is derived from an EMBL/GenBank/DDBJ whole genome shotgun (WGS) entry which is preliminary data.</text>
</comment>
<proteinExistence type="inferred from homology"/>
<comment type="function">
    <text evidence="1">Is involved in generating a small heat-stable compound (Nod), an acylated oligomer of N-acetylglucosamine, that stimulates mitosis in various plant protoplasts.</text>
</comment>
<sequence length="294" mass="33165">MPVTRIFEHYGPTPPDPRWPGGARLALNFVINHEEGGEESFPDGDPRSETGLTEGSTAAVKGRDLAAESMFQYGSRVGFWRLHRLFTERNLPCTVFAVARALERTPQCVAAIKAAGWDVAAHGWKWEMHAGMDEATERQRIADATAIITREIGTPPLGWYTRYAPSENTRRLLIEHGYLYDSDAYDDELPYWRDVGGKPHLVLPYNLTHNDVRFARQGMTSGLEFFEYIKGAVEMMLSEPGGRMLSVGLHNRIIGHAGRAAGLARLLDWVAMRPEIWVCRRADIARHWTREHAP</sequence>
<dbReference type="Proteomes" id="UP000553193">
    <property type="component" value="Unassembled WGS sequence"/>
</dbReference>
<evidence type="ECO:0000256" key="1">
    <source>
        <dbReference type="ARBA" id="ARBA00003236"/>
    </source>
</evidence>
<feature type="domain" description="NodB homology" evidence="6">
    <location>
        <begin position="65"/>
        <end position="279"/>
    </location>
</feature>
<organism evidence="7 8">
    <name type="scientific">Roseococcus suduntuyensis</name>
    <dbReference type="NCBI Taxonomy" id="455361"/>
    <lineage>
        <taxon>Bacteria</taxon>
        <taxon>Pseudomonadati</taxon>
        <taxon>Pseudomonadota</taxon>
        <taxon>Alphaproteobacteria</taxon>
        <taxon>Acetobacterales</taxon>
        <taxon>Roseomonadaceae</taxon>
        <taxon>Roseococcus</taxon>
    </lineage>
</organism>
<evidence type="ECO:0000313" key="8">
    <source>
        <dbReference type="Proteomes" id="UP000553193"/>
    </source>
</evidence>
<dbReference type="EMBL" id="JACIDJ010000005">
    <property type="protein sequence ID" value="MBB3899599.1"/>
    <property type="molecule type" value="Genomic_DNA"/>
</dbReference>
<dbReference type="InterPro" id="IPR002509">
    <property type="entry name" value="NODB_dom"/>
</dbReference>
<feature type="region of interest" description="Disordered" evidence="5">
    <location>
        <begin position="36"/>
        <end position="55"/>
    </location>
</feature>
<comment type="similarity">
    <text evidence="2">Belongs to the polysaccharide deacetylase family.</text>
</comment>
<dbReference type="PROSITE" id="PS51677">
    <property type="entry name" value="NODB"/>
    <property type="match status" value="1"/>
</dbReference>
<evidence type="ECO:0000256" key="2">
    <source>
        <dbReference type="ARBA" id="ARBA00010973"/>
    </source>
</evidence>
<dbReference type="AlphaFoldDB" id="A0A840ADB9"/>
<dbReference type="GO" id="GO:0005975">
    <property type="term" value="P:carbohydrate metabolic process"/>
    <property type="evidence" value="ECO:0007669"/>
    <property type="project" value="InterPro"/>
</dbReference>
<dbReference type="SUPFAM" id="SSF88713">
    <property type="entry name" value="Glycoside hydrolase/deacetylase"/>
    <property type="match status" value="1"/>
</dbReference>
<accession>A0A840ADB9</accession>
<dbReference type="InterPro" id="IPR011330">
    <property type="entry name" value="Glyco_hydro/deAcase_b/a-brl"/>
</dbReference>
<dbReference type="PANTHER" id="PTHR43123">
    <property type="entry name" value="POLYSACCHARIDE DEACETYLASE-RELATED"/>
    <property type="match status" value="1"/>
</dbReference>
<evidence type="ECO:0000256" key="5">
    <source>
        <dbReference type="SAM" id="MobiDB-lite"/>
    </source>
</evidence>
<evidence type="ECO:0000256" key="3">
    <source>
        <dbReference type="ARBA" id="ARBA00020071"/>
    </source>
</evidence>
<dbReference type="Gene3D" id="3.20.20.370">
    <property type="entry name" value="Glycoside hydrolase/deacetylase"/>
    <property type="match status" value="1"/>
</dbReference>
<gene>
    <name evidence="7" type="ORF">GGQ83_003051</name>
</gene>
<protein>
    <recommendedName>
        <fullName evidence="3">Chitooligosaccharide deacetylase</fullName>
    </recommendedName>
    <alternativeName>
        <fullName evidence="4">Nodulation protein B</fullName>
    </alternativeName>
</protein>
<keyword evidence="8" id="KW-1185">Reference proteome</keyword>
<reference evidence="7 8" key="1">
    <citation type="submission" date="2020-08" db="EMBL/GenBank/DDBJ databases">
        <title>Genomic Encyclopedia of Type Strains, Phase IV (KMG-IV): sequencing the most valuable type-strain genomes for metagenomic binning, comparative biology and taxonomic classification.</title>
        <authorList>
            <person name="Goeker M."/>
        </authorList>
    </citation>
    <scope>NUCLEOTIDE SEQUENCE [LARGE SCALE GENOMIC DNA]</scope>
    <source>
        <strain evidence="7 8">DSM 19979</strain>
    </source>
</reference>
<dbReference type="RefSeq" id="WP_184385484.1">
    <property type="nucleotide sequence ID" value="NZ_JACIDJ010000005.1"/>
</dbReference>
<evidence type="ECO:0000256" key="4">
    <source>
        <dbReference type="ARBA" id="ARBA00032976"/>
    </source>
</evidence>
<evidence type="ECO:0000259" key="6">
    <source>
        <dbReference type="PROSITE" id="PS51677"/>
    </source>
</evidence>
<dbReference type="GO" id="GO:0016810">
    <property type="term" value="F:hydrolase activity, acting on carbon-nitrogen (but not peptide) bonds"/>
    <property type="evidence" value="ECO:0007669"/>
    <property type="project" value="InterPro"/>
</dbReference>
<evidence type="ECO:0000313" key="7">
    <source>
        <dbReference type="EMBL" id="MBB3899599.1"/>
    </source>
</evidence>
<dbReference type="PANTHER" id="PTHR43123:SF1">
    <property type="entry name" value="POLYSACCHARIDE DEACETYLASE-RELATED"/>
    <property type="match status" value="1"/>
</dbReference>